<keyword evidence="3" id="KW-1185">Reference proteome</keyword>
<reference evidence="2 3" key="1">
    <citation type="journal article" date="2015" name="BMC Genomics">
        <title>Insights from the genome of Ophiocordyceps polyrhachis-furcata to pathogenicity and host specificity in insect fungi.</title>
        <authorList>
            <person name="Wichadakul D."/>
            <person name="Kobmoo N."/>
            <person name="Ingsriswang S."/>
            <person name="Tangphatsornruang S."/>
            <person name="Chantasingh D."/>
            <person name="Luangsa-ard J.J."/>
            <person name="Eurwilaichitr L."/>
        </authorList>
    </citation>
    <scope>NUCLEOTIDE SEQUENCE [LARGE SCALE GENOMIC DNA]</scope>
    <source>
        <strain evidence="2 3">BCC 54312</strain>
    </source>
</reference>
<comment type="caution">
    <text evidence="2">The sequence shown here is derived from an EMBL/GenBank/DDBJ whole genome shotgun (WGS) entry which is preliminary data.</text>
</comment>
<dbReference type="AlphaFoldDB" id="A0A367L2F9"/>
<accession>A0A367L2F9</accession>
<protein>
    <submittedName>
        <fullName evidence="2">Uncharacterized protein</fullName>
    </submittedName>
</protein>
<dbReference type="EMBL" id="LKCN02000018">
    <property type="protein sequence ID" value="RCI08619.1"/>
    <property type="molecule type" value="Genomic_DNA"/>
</dbReference>
<feature type="region of interest" description="Disordered" evidence="1">
    <location>
        <begin position="1"/>
        <end position="43"/>
    </location>
</feature>
<evidence type="ECO:0000256" key="1">
    <source>
        <dbReference type="SAM" id="MobiDB-lite"/>
    </source>
</evidence>
<evidence type="ECO:0000313" key="2">
    <source>
        <dbReference type="EMBL" id="RCI08619.1"/>
    </source>
</evidence>
<sequence length="65" mass="7231">MPSPRSASRRRPLARPKRGSRSSLRSTTSRRRKRAISRRLGVSSASRLKGRSMACCLLTMSSLLS</sequence>
<proteinExistence type="predicted"/>
<gene>
    <name evidence="2" type="ORF">L249_4867</name>
</gene>
<feature type="compositionally biased region" description="Basic residues" evidence="1">
    <location>
        <begin position="28"/>
        <end position="37"/>
    </location>
</feature>
<organism evidence="2 3">
    <name type="scientific">Ophiocordyceps polyrhachis-furcata BCC 54312</name>
    <dbReference type="NCBI Taxonomy" id="1330021"/>
    <lineage>
        <taxon>Eukaryota</taxon>
        <taxon>Fungi</taxon>
        <taxon>Dikarya</taxon>
        <taxon>Ascomycota</taxon>
        <taxon>Pezizomycotina</taxon>
        <taxon>Sordariomycetes</taxon>
        <taxon>Hypocreomycetidae</taxon>
        <taxon>Hypocreales</taxon>
        <taxon>Ophiocordycipitaceae</taxon>
        <taxon>Ophiocordyceps</taxon>
    </lineage>
</organism>
<dbReference type="Proteomes" id="UP000253664">
    <property type="component" value="Unassembled WGS sequence"/>
</dbReference>
<feature type="compositionally biased region" description="Basic residues" evidence="1">
    <location>
        <begin position="7"/>
        <end position="20"/>
    </location>
</feature>
<evidence type="ECO:0000313" key="3">
    <source>
        <dbReference type="Proteomes" id="UP000253664"/>
    </source>
</evidence>
<name>A0A367L2F9_9HYPO</name>